<dbReference type="PROSITE" id="PS51462">
    <property type="entry name" value="NUDIX"/>
    <property type="match status" value="1"/>
</dbReference>
<proteinExistence type="predicted"/>
<dbReference type="InterPro" id="IPR000086">
    <property type="entry name" value="NUDIX_hydrolase_dom"/>
</dbReference>
<dbReference type="CDD" id="cd04692">
    <property type="entry name" value="NUDIX_Hydrolase"/>
    <property type="match status" value="1"/>
</dbReference>
<dbReference type="PATRIC" id="fig|1619036.3.peg.596"/>
<feature type="domain" description="Nudix hydrolase" evidence="1">
    <location>
        <begin position="30"/>
        <end position="166"/>
    </location>
</feature>
<dbReference type="GO" id="GO:0016787">
    <property type="term" value="F:hydrolase activity"/>
    <property type="evidence" value="ECO:0007669"/>
    <property type="project" value="UniProtKB-KW"/>
</dbReference>
<evidence type="ECO:0000313" key="2">
    <source>
        <dbReference type="EMBL" id="KKQ40264.1"/>
    </source>
</evidence>
<protein>
    <submittedName>
        <fullName evidence="2">NUDIX hydrolase</fullName>
    </submittedName>
</protein>
<organism evidence="2 3">
    <name type="scientific">Candidatus Magasanikbacteria bacterium GW2011_GWA2_37_8</name>
    <dbReference type="NCBI Taxonomy" id="1619036"/>
    <lineage>
        <taxon>Bacteria</taxon>
        <taxon>Candidatus Magasanikiibacteriota</taxon>
    </lineage>
</organism>
<sequence>MSDELVDICDESNNVTNTQKMKSEAHKYGLWHRSAHIWIYNSKGEVLLQLRAKEKALYPDVWDVSVAGHVGANEDPVVSGLREIKEEIGLEVKAEDLQFLTIRKVEMVYKDINNNEFYYIYLLKFDGDNNFSLQDEEVQKIEFVPIKKIEEDLKTNPDKYVPHGDYWFETIDEIKKRLEK</sequence>
<name>A0A0G0JTJ6_9BACT</name>
<dbReference type="EMBL" id="LBTN01000022">
    <property type="protein sequence ID" value="KKQ40264.1"/>
    <property type="molecule type" value="Genomic_DNA"/>
</dbReference>
<dbReference type="PANTHER" id="PTHR10885">
    <property type="entry name" value="ISOPENTENYL-DIPHOSPHATE DELTA-ISOMERASE"/>
    <property type="match status" value="1"/>
</dbReference>
<dbReference type="Proteomes" id="UP000034333">
    <property type="component" value="Unassembled WGS sequence"/>
</dbReference>
<dbReference type="SUPFAM" id="SSF55811">
    <property type="entry name" value="Nudix"/>
    <property type="match status" value="1"/>
</dbReference>
<keyword evidence="2" id="KW-0378">Hydrolase</keyword>
<accession>A0A0G0JTJ6</accession>
<dbReference type="Pfam" id="PF00293">
    <property type="entry name" value="NUDIX"/>
    <property type="match status" value="1"/>
</dbReference>
<dbReference type="InterPro" id="IPR015797">
    <property type="entry name" value="NUDIX_hydrolase-like_dom_sf"/>
</dbReference>
<dbReference type="STRING" id="1619036.US58_C0022G0013"/>
<dbReference type="Gene3D" id="3.90.79.10">
    <property type="entry name" value="Nucleoside Triphosphate Pyrophosphohydrolase"/>
    <property type="match status" value="1"/>
</dbReference>
<reference evidence="2 3" key="1">
    <citation type="journal article" date="2015" name="Nature">
        <title>rRNA introns, odd ribosomes, and small enigmatic genomes across a large radiation of phyla.</title>
        <authorList>
            <person name="Brown C.T."/>
            <person name="Hug L.A."/>
            <person name="Thomas B.C."/>
            <person name="Sharon I."/>
            <person name="Castelle C.J."/>
            <person name="Singh A."/>
            <person name="Wilkins M.J."/>
            <person name="Williams K.H."/>
            <person name="Banfield J.F."/>
        </authorList>
    </citation>
    <scope>NUCLEOTIDE SEQUENCE [LARGE SCALE GENOMIC DNA]</scope>
</reference>
<dbReference type="PANTHER" id="PTHR10885:SF0">
    <property type="entry name" value="ISOPENTENYL-DIPHOSPHATE DELTA-ISOMERASE"/>
    <property type="match status" value="1"/>
</dbReference>
<comment type="caution">
    <text evidence="2">The sequence shown here is derived from an EMBL/GenBank/DDBJ whole genome shotgun (WGS) entry which is preliminary data.</text>
</comment>
<evidence type="ECO:0000259" key="1">
    <source>
        <dbReference type="PROSITE" id="PS51462"/>
    </source>
</evidence>
<gene>
    <name evidence="2" type="ORF">US58_C0022G0013</name>
</gene>
<dbReference type="AlphaFoldDB" id="A0A0G0JTJ6"/>
<evidence type="ECO:0000313" key="3">
    <source>
        <dbReference type="Proteomes" id="UP000034333"/>
    </source>
</evidence>